<dbReference type="Pfam" id="PF01336">
    <property type="entry name" value="tRNA_anti-codon"/>
    <property type="match status" value="1"/>
</dbReference>
<dbReference type="InterPro" id="IPR004365">
    <property type="entry name" value="NA-bd_OB_tRNA"/>
</dbReference>
<dbReference type="InterPro" id="IPR012340">
    <property type="entry name" value="NA-bd_OB-fold"/>
</dbReference>
<evidence type="ECO:0000256" key="1">
    <source>
        <dbReference type="ARBA" id="ARBA00008226"/>
    </source>
</evidence>
<keyword evidence="7 9" id="KW-0030">Aminoacyl-tRNA synthetase</keyword>
<dbReference type="Gene3D" id="3.30.930.10">
    <property type="entry name" value="Bira Bifunctional Protein, Domain 2"/>
    <property type="match status" value="1"/>
</dbReference>
<dbReference type="GO" id="GO:0006421">
    <property type="term" value="P:asparaginyl-tRNA aminoacylation"/>
    <property type="evidence" value="ECO:0007669"/>
    <property type="project" value="InterPro"/>
</dbReference>
<evidence type="ECO:0000256" key="6">
    <source>
        <dbReference type="ARBA" id="ARBA00022917"/>
    </source>
</evidence>
<dbReference type="NCBIfam" id="TIGR00457">
    <property type="entry name" value="asnS"/>
    <property type="match status" value="1"/>
</dbReference>
<dbReference type="InterPro" id="IPR045864">
    <property type="entry name" value="aa-tRNA-synth_II/BPL/LPL"/>
</dbReference>
<dbReference type="GO" id="GO:0005524">
    <property type="term" value="F:ATP binding"/>
    <property type="evidence" value="ECO:0007669"/>
    <property type="project" value="UniProtKB-KW"/>
</dbReference>
<dbReference type="FunCoup" id="A0A3N4LIZ3">
    <property type="interactions" value="492"/>
</dbReference>
<dbReference type="CDD" id="cd04318">
    <property type="entry name" value="EcAsnRS_like_N"/>
    <property type="match status" value="1"/>
</dbReference>
<keyword evidence="3" id="KW-0436">Ligase</keyword>
<evidence type="ECO:0000256" key="7">
    <source>
        <dbReference type="ARBA" id="ARBA00023146"/>
    </source>
</evidence>
<dbReference type="NCBIfam" id="NF003037">
    <property type="entry name" value="PRK03932.1"/>
    <property type="match status" value="1"/>
</dbReference>
<feature type="domain" description="Aminoacyl-transfer RNA synthetases class-II family profile" evidence="8">
    <location>
        <begin position="206"/>
        <end position="539"/>
    </location>
</feature>
<dbReference type="Pfam" id="PF00152">
    <property type="entry name" value="tRNA-synt_2"/>
    <property type="match status" value="1"/>
</dbReference>
<dbReference type="Proteomes" id="UP000267821">
    <property type="component" value="Unassembled WGS sequence"/>
</dbReference>
<dbReference type="Gene3D" id="2.40.50.140">
    <property type="entry name" value="Nucleic acid-binding proteins"/>
    <property type="match status" value="1"/>
</dbReference>
<dbReference type="EMBL" id="ML121559">
    <property type="protein sequence ID" value="RPB21429.1"/>
    <property type="molecule type" value="Genomic_DNA"/>
</dbReference>
<dbReference type="SUPFAM" id="SSF55681">
    <property type="entry name" value="Class II aaRS and biotin synthetases"/>
    <property type="match status" value="1"/>
</dbReference>
<reference evidence="9 10" key="1">
    <citation type="journal article" date="2018" name="Nat. Ecol. Evol.">
        <title>Pezizomycetes genomes reveal the molecular basis of ectomycorrhizal truffle lifestyle.</title>
        <authorList>
            <person name="Murat C."/>
            <person name="Payen T."/>
            <person name="Noel B."/>
            <person name="Kuo A."/>
            <person name="Morin E."/>
            <person name="Chen J."/>
            <person name="Kohler A."/>
            <person name="Krizsan K."/>
            <person name="Balestrini R."/>
            <person name="Da Silva C."/>
            <person name="Montanini B."/>
            <person name="Hainaut M."/>
            <person name="Levati E."/>
            <person name="Barry K.W."/>
            <person name="Belfiori B."/>
            <person name="Cichocki N."/>
            <person name="Clum A."/>
            <person name="Dockter R.B."/>
            <person name="Fauchery L."/>
            <person name="Guy J."/>
            <person name="Iotti M."/>
            <person name="Le Tacon F."/>
            <person name="Lindquist E.A."/>
            <person name="Lipzen A."/>
            <person name="Malagnac F."/>
            <person name="Mello A."/>
            <person name="Molinier V."/>
            <person name="Miyauchi S."/>
            <person name="Poulain J."/>
            <person name="Riccioni C."/>
            <person name="Rubini A."/>
            <person name="Sitrit Y."/>
            <person name="Splivallo R."/>
            <person name="Traeger S."/>
            <person name="Wang M."/>
            <person name="Zifcakova L."/>
            <person name="Wipf D."/>
            <person name="Zambonelli A."/>
            <person name="Paolocci F."/>
            <person name="Nowrousian M."/>
            <person name="Ottonello S."/>
            <person name="Baldrian P."/>
            <person name="Spatafora J.W."/>
            <person name="Henrissat B."/>
            <person name="Nagy L.G."/>
            <person name="Aury J.M."/>
            <person name="Wincker P."/>
            <person name="Grigoriev I.V."/>
            <person name="Bonfante P."/>
            <person name="Martin F.M."/>
        </authorList>
    </citation>
    <scope>NUCLEOTIDE SEQUENCE [LARGE SCALE GENOMIC DNA]</scope>
    <source>
        <strain evidence="9 10">ATCC MYA-4762</strain>
    </source>
</reference>
<keyword evidence="6" id="KW-0648">Protein biosynthesis</keyword>
<dbReference type="PANTHER" id="PTHR22594:SF34">
    <property type="entry name" value="ASPARAGINE--TRNA LIGASE, MITOCHONDRIAL-RELATED"/>
    <property type="match status" value="1"/>
</dbReference>
<dbReference type="OrthoDB" id="43906at2759"/>
<name>A0A3N4LIZ3_9PEZI</name>
<sequence length="547" mass="61369">MEKLFNIAIRTSFWSRQRRSLSRSHTWLSGEATQSSAVQAPPPHGSRVVSIATLLRDHEAPVLGKKVEPSTGSKDVPDIVTVNGWIRSNRNMKKYSFLHVADGTTSQPLQAVIPKDQFGDTKALTTGTCIQITGEWKPSPGSKQNQQAKELHYHSLKVLGTADPETYPIQKKYHTPEFLRSMPHLRPRLPTQAALLQLRSWTTARITNFFLEREFIQVHPPIITSSDCEGAGEVFTQDHFFRSPKYLTVSSQLHLECFAHAVPKVWTLSPTFRAEKSDTNRHLSEFYMLEAEIAFTNSLEDVMFVVENMTRYLVSGLIESRIGKEITDIHASRSPEEAAADGEEVAAKGGLRARWESFLTPNRWTRMTYTQAVEHLSHAVAQGEVKFVFEPIWGNALQAEHEKFLARKFGGSGGVEGGPLFVTDYPTTLKPFYMLPTTLDGSDETVACFDLLLPHVGELVGGSLREHRYEHLVEKMRAFGLIPPPAEGAGMEEDLGGLKWYAELRKWGSVTHGGFGMGYDRLLAYLAGIKDIREVVGFPRWRGRCDC</sequence>
<dbReference type="SUPFAM" id="SSF50249">
    <property type="entry name" value="Nucleic acid-binding proteins"/>
    <property type="match status" value="1"/>
</dbReference>
<dbReference type="PRINTS" id="PR01042">
    <property type="entry name" value="TRNASYNTHASP"/>
</dbReference>
<dbReference type="InParanoid" id="A0A3N4LIZ3"/>
<protein>
    <recommendedName>
        <fullName evidence="2">asparagine--tRNA ligase</fullName>
        <ecNumber evidence="2">6.1.1.22</ecNumber>
    </recommendedName>
</protein>
<evidence type="ECO:0000313" key="9">
    <source>
        <dbReference type="EMBL" id="RPB21429.1"/>
    </source>
</evidence>
<keyword evidence="4" id="KW-0547">Nucleotide-binding</keyword>
<proteinExistence type="inferred from homology"/>
<dbReference type="PANTHER" id="PTHR22594">
    <property type="entry name" value="ASPARTYL/LYSYL-TRNA SYNTHETASE"/>
    <property type="match status" value="1"/>
</dbReference>
<dbReference type="InterPro" id="IPR002312">
    <property type="entry name" value="Asp/Asn-tRNA-synth_IIb"/>
</dbReference>
<accession>A0A3N4LIZ3</accession>
<gene>
    <name evidence="9" type="ORF">L211DRAFT_790452</name>
</gene>
<dbReference type="InterPro" id="IPR006195">
    <property type="entry name" value="aa-tRNA-synth_II"/>
</dbReference>
<dbReference type="InterPro" id="IPR004364">
    <property type="entry name" value="Aa-tRNA-synt_II"/>
</dbReference>
<evidence type="ECO:0000259" key="8">
    <source>
        <dbReference type="PROSITE" id="PS50862"/>
    </source>
</evidence>
<evidence type="ECO:0000256" key="3">
    <source>
        <dbReference type="ARBA" id="ARBA00022598"/>
    </source>
</evidence>
<evidence type="ECO:0000256" key="4">
    <source>
        <dbReference type="ARBA" id="ARBA00022741"/>
    </source>
</evidence>
<dbReference type="InterPro" id="IPR004522">
    <property type="entry name" value="Asn-tRNA-ligase"/>
</dbReference>
<dbReference type="AlphaFoldDB" id="A0A3N4LIZ3"/>
<dbReference type="GO" id="GO:0005739">
    <property type="term" value="C:mitochondrion"/>
    <property type="evidence" value="ECO:0007669"/>
    <property type="project" value="TreeGrafter"/>
</dbReference>
<dbReference type="GO" id="GO:0003676">
    <property type="term" value="F:nucleic acid binding"/>
    <property type="evidence" value="ECO:0007669"/>
    <property type="project" value="InterPro"/>
</dbReference>
<evidence type="ECO:0000313" key="10">
    <source>
        <dbReference type="Proteomes" id="UP000267821"/>
    </source>
</evidence>
<dbReference type="GO" id="GO:0004816">
    <property type="term" value="F:asparagine-tRNA ligase activity"/>
    <property type="evidence" value="ECO:0007669"/>
    <property type="project" value="UniProtKB-EC"/>
</dbReference>
<keyword evidence="10" id="KW-1185">Reference proteome</keyword>
<organism evidence="9 10">
    <name type="scientific">Terfezia boudieri ATCC MYA-4762</name>
    <dbReference type="NCBI Taxonomy" id="1051890"/>
    <lineage>
        <taxon>Eukaryota</taxon>
        <taxon>Fungi</taxon>
        <taxon>Dikarya</taxon>
        <taxon>Ascomycota</taxon>
        <taxon>Pezizomycotina</taxon>
        <taxon>Pezizomycetes</taxon>
        <taxon>Pezizales</taxon>
        <taxon>Pezizaceae</taxon>
        <taxon>Terfezia</taxon>
    </lineage>
</organism>
<keyword evidence="5" id="KW-0067">ATP-binding</keyword>
<dbReference type="PROSITE" id="PS50862">
    <property type="entry name" value="AA_TRNA_LIGASE_II"/>
    <property type="match status" value="1"/>
</dbReference>
<comment type="similarity">
    <text evidence="1">Belongs to the class-II aminoacyl-tRNA synthetase family.</text>
</comment>
<evidence type="ECO:0000256" key="5">
    <source>
        <dbReference type="ARBA" id="ARBA00022840"/>
    </source>
</evidence>
<dbReference type="EC" id="6.1.1.22" evidence="2"/>
<evidence type="ECO:0000256" key="2">
    <source>
        <dbReference type="ARBA" id="ARBA00012816"/>
    </source>
</evidence>
<dbReference type="STRING" id="1051890.A0A3N4LIZ3"/>